<dbReference type="GO" id="GO:0045814">
    <property type="term" value="P:negative regulation of gene expression, epigenetic"/>
    <property type="evidence" value="ECO:0007669"/>
    <property type="project" value="TreeGrafter"/>
</dbReference>
<keyword evidence="10" id="KW-1185">Reference proteome</keyword>
<dbReference type="AlphaFoldDB" id="A0AAD4PZ81"/>
<dbReference type="PANTHER" id="PTHR12628:SF10">
    <property type="entry name" value="HOMEOBOX DOMAIN-CONTAINING PROTEIN"/>
    <property type="match status" value="1"/>
</dbReference>
<dbReference type="InterPro" id="IPR001965">
    <property type="entry name" value="Znf_PHD"/>
</dbReference>
<feature type="compositionally biased region" description="Polar residues" evidence="7">
    <location>
        <begin position="462"/>
        <end position="472"/>
    </location>
</feature>
<keyword evidence="4" id="KW-0862">Zinc</keyword>
<evidence type="ECO:0000259" key="8">
    <source>
        <dbReference type="PROSITE" id="PS50016"/>
    </source>
</evidence>
<dbReference type="PROSITE" id="PS50016">
    <property type="entry name" value="ZF_PHD_2"/>
    <property type="match status" value="1"/>
</dbReference>
<evidence type="ECO:0000256" key="3">
    <source>
        <dbReference type="ARBA" id="ARBA00022771"/>
    </source>
</evidence>
<dbReference type="CDD" id="cd15502">
    <property type="entry name" value="PHD_Phf1p_Phf2p_like"/>
    <property type="match status" value="1"/>
</dbReference>
<keyword evidence="3 6" id="KW-0863">Zinc-finger</keyword>
<dbReference type="GeneID" id="70249696"/>
<feature type="region of interest" description="Disordered" evidence="7">
    <location>
        <begin position="183"/>
        <end position="305"/>
    </location>
</feature>
<dbReference type="InterPro" id="IPR013083">
    <property type="entry name" value="Znf_RING/FYVE/PHD"/>
</dbReference>
<evidence type="ECO:0000256" key="5">
    <source>
        <dbReference type="ARBA" id="ARBA00023242"/>
    </source>
</evidence>
<accession>A0AAD4PZ81</accession>
<feature type="compositionally biased region" description="Acidic residues" evidence="7">
    <location>
        <begin position="487"/>
        <end position="497"/>
    </location>
</feature>
<evidence type="ECO:0000256" key="2">
    <source>
        <dbReference type="ARBA" id="ARBA00022723"/>
    </source>
</evidence>
<comment type="subcellular location">
    <subcellularLocation>
        <location evidence="1">Nucleus</location>
    </subcellularLocation>
</comment>
<evidence type="ECO:0000256" key="4">
    <source>
        <dbReference type="ARBA" id="ARBA00022833"/>
    </source>
</evidence>
<dbReference type="GO" id="GO:0005634">
    <property type="term" value="C:nucleus"/>
    <property type="evidence" value="ECO:0007669"/>
    <property type="project" value="UniProtKB-SubCell"/>
</dbReference>
<dbReference type="RefSeq" id="XP_046070541.1">
    <property type="nucleotide sequence ID" value="XM_046219409.1"/>
</dbReference>
<dbReference type="Gene3D" id="3.30.40.10">
    <property type="entry name" value="Zinc/RING finger domain, C3HC4 (zinc finger)"/>
    <property type="match status" value="1"/>
</dbReference>
<proteinExistence type="predicted"/>
<sequence>MMVSQHNKVLGPTSPGQVAEPSTSVTSVDTSSRHLLGLHAPSPDQSNNPNILTGDSSTRSRSQASIIPKLSKSTLNLLASIRNSPQESRAKADAGKAWIDPPPTFVNGSSVWNFNPNSASTNASMTVLRNRTIAPRPLAPAPSSKTDTAPVVSTPIAIQRALPPSTLSSQPKPVAQTVISIVPKPEKPKTEQQHVTNEPALPSSVIPPAPPLLLTPSAGQLTPVKPAVRKNTVNSSKRAKRRKRIKAGDSSSSDESSEDMVPMARQTKSGRQVNRPTYFGPMPETKQSATPRMSSSETSPAGVVKRRKKVYRKNGKDLNITCKHCQRSHSSSTNLIVFCDECNVAWHQFCHEPPIAKELIDVKEAEWVCRECRPFPEKQRVALVKLKLPRKKSSVESLPKPLVAGEKFTAEQQRGYLSSLSHTTLVDMLFKLSETNPTLPMFPENLIDLEKSKFAMKPLNTTIPQNEHQQASPVDAPTVTKRGRGEDSDESSSEYEVEEHRLYPQPGYGFFLPLEEDDVDILLEDPACPTFSYTFHGYAKANTISKGPLDVTVAV</sequence>
<gene>
    <name evidence="9" type="ORF">BGW36DRAFT_418148</name>
</gene>
<feature type="region of interest" description="Disordered" evidence="7">
    <location>
        <begin position="1"/>
        <end position="67"/>
    </location>
</feature>
<evidence type="ECO:0000313" key="10">
    <source>
        <dbReference type="Proteomes" id="UP001201262"/>
    </source>
</evidence>
<dbReference type="InterPro" id="IPR019786">
    <property type="entry name" value="Zinc_finger_PHD-type_CS"/>
</dbReference>
<feature type="compositionally biased region" description="Polar residues" evidence="7">
    <location>
        <begin position="266"/>
        <end position="275"/>
    </location>
</feature>
<feature type="compositionally biased region" description="Polar residues" evidence="7">
    <location>
        <begin position="285"/>
        <end position="299"/>
    </location>
</feature>
<dbReference type="SUPFAM" id="SSF57903">
    <property type="entry name" value="FYVE/PHD zinc finger"/>
    <property type="match status" value="1"/>
</dbReference>
<dbReference type="EMBL" id="JAJTJA010000008">
    <property type="protein sequence ID" value="KAH8695399.1"/>
    <property type="molecule type" value="Genomic_DNA"/>
</dbReference>
<feature type="compositionally biased region" description="Polar residues" evidence="7">
    <location>
        <begin position="43"/>
        <end position="67"/>
    </location>
</feature>
<feature type="domain" description="PHD-type" evidence="8">
    <location>
        <begin position="319"/>
        <end position="375"/>
    </location>
</feature>
<dbReference type="InterPro" id="IPR019787">
    <property type="entry name" value="Znf_PHD-finger"/>
</dbReference>
<dbReference type="PANTHER" id="PTHR12628">
    <property type="entry name" value="POLYCOMB-LIKE TRANSCRIPTION FACTOR"/>
    <property type="match status" value="1"/>
</dbReference>
<feature type="region of interest" description="Disordered" evidence="7">
    <location>
        <begin position="462"/>
        <end position="497"/>
    </location>
</feature>
<dbReference type="SMART" id="SM00249">
    <property type="entry name" value="PHD"/>
    <property type="match status" value="1"/>
</dbReference>
<comment type="caution">
    <text evidence="9">The sequence shown here is derived from an EMBL/GenBank/DDBJ whole genome shotgun (WGS) entry which is preliminary data.</text>
</comment>
<keyword evidence="5" id="KW-0539">Nucleus</keyword>
<reference evidence="9" key="1">
    <citation type="submission" date="2021-12" db="EMBL/GenBank/DDBJ databases">
        <title>Convergent genome expansion in fungi linked to evolution of root-endophyte symbiosis.</title>
        <authorList>
            <consortium name="DOE Joint Genome Institute"/>
            <person name="Ke Y.-H."/>
            <person name="Bonito G."/>
            <person name="Liao H.-L."/>
            <person name="Looney B."/>
            <person name="Rojas-Flechas A."/>
            <person name="Nash J."/>
            <person name="Hameed K."/>
            <person name="Schadt C."/>
            <person name="Martin F."/>
            <person name="Crous P.W."/>
            <person name="Miettinen O."/>
            <person name="Magnuson J.K."/>
            <person name="Labbe J."/>
            <person name="Jacobson D."/>
            <person name="Doktycz M.J."/>
            <person name="Veneault-Fourrey C."/>
            <person name="Kuo A."/>
            <person name="Mondo S."/>
            <person name="Calhoun S."/>
            <person name="Riley R."/>
            <person name="Ohm R."/>
            <person name="LaButti K."/>
            <person name="Andreopoulos B."/>
            <person name="Pangilinan J."/>
            <person name="Nolan M."/>
            <person name="Tritt A."/>
            <person name="Clum A."/>
            <person name="Lipzen A."/>
            <person name="Daum C."/>
            <person name="Barry K."/>
            <person name="Grigoriev I.V."/>
            <person name="Vilgalys R."/>
        </authorList>
    </citation>
    <scope>NUCLEOTIDE SEQUENCE</scope>
    <source>
        <strain evidence="9">PMI_201</strain>
    </source>
</reference>
<evidence type="ECO:0000256" key="7">
    <source>
        <dbReference type="SAM" id="MobiDB-lite"/>
    </source>
</evidence>
<name>A0AAD4PZ81_9EURO</name>
<dbReference type="Pfam" id="PF00628">
    <property type="entry name" value="PHD"/>
    <property type="match status" value="1"/>
</dbReference>
<dbReference type="GO" id="GO:0003677">
    <property type="term" value="F:DNA binding"/>
    <property type="evidence" value="ECO:0007669"/>
    <property type="project" value="TreeGrafter"/>
</dbReference>
<organism evidence="9 10">
    <name type="scientific">Talaromyces proteolyticus</name>
    <dbReference type="NCBI Taxonomy" id="1131652"/>
    <lineage>
        <taxon>Eukaryota</taxon>
        <taxon>Fungi</taxon>
        <taxon>Dikarya</taxon>
        <taxon>Ascomycota</taxon>
        <taxon>Pezizomycotina</taxon>
        <taxon>Eurotiomycetes</taxon>
        <taxon>Eurotiomycetidae</taxon>
        <taxon>Eurotiales</taxon>
        <taxon>Trichocomaceae</taxon>
        <taxon>Talaromyces</taxon>
        <taxon>Talaromyces sect. Bacilispori</taxon>
    </lineage>
</organism>
<dbReference type="Proteomes" id="UP001201262">
    <property type="component" value="Unassembled WGS sequence"/>
</dbReference>
<dbReference type="InterPro" id="IPR011011">
    <property type="entry name" value="Znf_FYVE_PHD"/>
</dbReference>
<dbReference type="GO" id="GO:0008270">
    <property type="term" value="F:zinc ion binding"/>
    <property type="evidence" value="ECO:0007669"/>
    <property type="project" value="UniProtKB-KW"/>
</dbReference>
<keyword evidence="2" id="KW-0479">Metal-binding</keyword>
<evidence type="ECO:0000256" key="6">
    <source>
        <dbReference type="PROSITE-ProRule" id="PRU00146"/>
    </source>
</evidence>
<evidence type="ECO:0000313" key="9">
    <source>
        <dbReference type="EMBL" id="KAH8695399.1"/>
    </source>
</evidence>
<evidence type="ECO:0000256" key="1">
    <source>
        <dbReference type="ARBA" id="ARBA00004123"/>
    </source>
</evidence>
<dbReference type="PROSITE" id="PS01359">
    <property type="entry name" value="ZF_PHD_1"/>
    <property type="match status" value="1"/>
</dbReference>
<protein>
    <recommendedName>
        <fullName evidence="8">PHD-type domain-containing protein</fullName>
    </recommendedName>
</protein>
<dbReference type="GO" id="GO:0003682">
    <property type="term" value="F:chromatin binding"/>
    <property type="evidence" value="ECO:0007669"/>
    <property type="project" value="TreeGrafter"/>
</dbReference>